<dbReference type="SUPFAM" id="SSF49785">
    <property type="entry name" value="Galactose-binding domain-like"/>
    <property type="match status" value="1"/>
</dbReference>
<dbReference type="EMBL" id="JAMXLR010000092">
    <property type="protein sequence ID" value="MCO6047921.1"/>
    <property type="molecule type" value="Genomic_DNA"/>
</dbReference>
<dbReference type="InterPro" id="IPR008979">
    <property type="entry name" value="Galactose-bd-like_sf"/>
</dbReference>
<sequence length="426" mass="45548">MHSLFALVLIAATSAVEVRVTDLQQRETIGTVQSWSEQTVQLDTTDQGTLPLPLADVLRVDTITKPTPRELPSSEVLLTDGARLAVDSFLATGPQCVLGGTPLSNQEGDEPLGVTLASVRAVRMMPLDPSLPSLAKEWRDLLAGDPAGDLIVIRKPGAANLNFVEGTLGDVTDQAVKFDLDGEEIDVNRAKVFGIIYFRRVAADAKTPDAVISGPGFKLPITVTSLKEQEFEVRSPSLGTVALPLSEVSSVDYSLARVQYLSDLDLVQDDWNPPAGAATISPLLGYVARDRAFYQPELTLAYPVESLSAEEASSSGLAGSRRFAKGLAIRDGAEIGFRVPRDFTNFRATVGIDPRSRDTARVELTIQGDGKVLASETLLGDAAPVELECKVTGVRQLTIVVRSAGSAPWTRGFGDILHLGGARFVK</sequence>
<evidence type="ECO:0000259" key="1">
    <source>
        <dbReference type="SMART" id="SM00776"/>
    </source>
</evidence>
<reference evidence="2" key="1">
    <citation type="submission" date="2022-06" db="EMBL/GenBank/DDBJ databases">
        <title>Aeoliella straminimaris, a novel planctomycete from sediments.</title>
        <authorList>
            <person name="Vitorino I.R."/>
            <person name="Lage O.M."/>
        </authorList>
    </citation>
    <scope>NUCLEOTIDE SEQUENCE</scope>
    <source>
        <strain evidence="2">ICT_H6.2</strain>
    </source>
</reference>
<organism evidence="2 3">
    <name type="scientific">Aeoliella straminimaris</name>
    <dbReference type="NCBI Taxonomy" id="2954799"/>
    <lineage>
        <taxon>Bacteria</taxon>
        <taxon>Pseudomonadati</taxon>
        <taxon>Planctomycetota</taxon>
        <taxon>Planctomycetia</taxon>
        <taxon>Pirellulales</taxon>
        <taxon>Lacipirellulaceae</taxon>
        <taxon>Aeoliella</taxon>
    </lineage>
</organism>
<feature type="domain" description="Glycosyl hydrolase family 98 putative carbohydrate-binding module" evidence="1">
    <location>
        <begin position="255"/>
        <end position="426"/>
    </location>
</feature>
<dbReference type="SMART" id="SM00776">
    <property type="entry name" value="NPCBM"/>
    <property type="match status" value="1"/>
</dbReference>
<accession>A0A9X2JJI3</accession>
<comment type="caution">
    <text evidence="2">The sequence shown here is derived from an EMBL/GenBank/DDBJ whole genome shotgun (WGS) entry which is preliminary data.</text>
</comment>
<dbReference type="RefSeq" id="WP_252856027.1">
    <property type="nucleotide sequence ID" value="NZ_JAMXLR010000092.1"/>
</dbReference>
<dbReference type="Proteomes" id="UP001155241">
    <property type="component" value="Unassembled WGS sequence"/>
</dbReference>
<gene>
    <name evidence="2" type="ORF">NG895_28790</name>
</gene>
<evidence type="ECO:0000313" key="2">
    <source>
        <dbReference type="EMBL" id="MCO6047921.1"/>
    </source>
</evidence>
<name>A0A9X2JJI3_9BACT</name>
<dbReference type="AlphaFoldDB" id="A0A9X2JJI3"/>
<dbReference type="Pfam" id="PF08305">
    <property type="entry name" value="NPCBM"/>
    <property type="match status" value="1"/>
</dbReference>
<dbReference type="InterPro" id="IPR013222">
    <property type="entry name" value="Glyco_hyd_98_carb-bd"/>
</dbReference>
<dbReference type="Gene3D" id="2.60.120.1060">
    <property type="entry name" value="NPCBM/NEW2 domain"/>
    <property type="match status" value="1"/>
</dbReference>
<keyword evidence="3" id="KW-1185">Reference proteome</keyword>
<protein>
    <submittedName>
        <fullName evidence="2">NPCBM/NEW2 domain-containing protein</fullName>
    </submittedName>
</protein>
<evidence type="ECO:0000313" key="3">
    <source>
        <dbReference type="Proteomes" id="UP001155241"/>
    </source>
</evidence>
<proteinExistence type="predicted"/>
<dbReference type="InterPro" id="IPR038637">
    <property type="entry name" value="NPCBM_sf"/>
</dbReference>